<comment type="caution">
    <text evidence="2">The sequence shown here is derived from an EMBL/GenBank/DDBJ whole genome shotgun (WGS) entry which is preliminary data.</text>
</comment>
<evidence type="ECO:0000256" key="1">
    <source>
        <dbReference type="SAM" id="MobiDB-lite"/>
    </source>
</evidence>
<evidence type="ECO:0000313" key="3">
    <source>
        <dbReference type="Proteomes" id="UP000029567"/>
    </source>
</evidence>
<dbReference type="EMBL" id="AWTN01000095">
    <property type="protein sequence ID" value="KGG90705.1"/>
    <property type="molecule type" value="Genomic_DNA"/>
</dbReference>
<feature type="region of interest" description="Disordered" evidence="1">
    <location>
        <begin position="168"/>
        <end position="221"/>
    </location>
</feature>
<sequence length="657" mass="71472">MVFTAGAAVRRYDWYRDRPYMERLVVEEGSIRLDRLQRGAPLLNTHRSWDLEDQIGVVENPAITGGEGICDVAFSRRESVAGYVQDVADRIVRNVSVGYVRHRVEMVAPEQEGGVWEYRVVDWEPYEVSLVPIPADMDSQIRAAGGAPQDADAEREVRTFPCEFIEVQPSASTRSVSGSSTDSPNRKETTMPGTTQDSGAAVSAAPANEQTQQRNANAADEAAVAARQAEQQRSGDITDLCQRHGVSALAAGLIRGGNTVEQARTAVLEELARRDSAAGGHRNVRIETVSDEQETRMAGLQEALLHRVDASSALTDNGRQYRGMSLIEIGREMIERNGGNTRGMSRLEIASRMLQVRTAGHMGTSDFSALLSNVAGRRLRSAYEQAASTYRVWARRAPNAPDFKEISVVQLSGAPELLRTNEHGEFKYGTLKDGAESYKVVTYGRIVALTRQAIVNDDLRGFDRLVGAFGDSAARLENRLVYSQLTDNADMADGVALFHATHGNLAGAGSVLDSIDKLGAGRKDMRLQKGMQGELLNLSPRYLIVPAALEQVAYQYTSAQYVPVEPGQVNEFRSGGRTALEPVVEPLLDANSASAWYLAANSAQVDTVEYCYLDGAEGPVIESEMGFEVDGVSMKARLDFAAKATDFRGLRKATGAA</sequence>
<feature type="compositionally biased region" description="Low complexity" evidence="1">
    <location>
        <begin position="170"/>
        <end position="183"/>
    </location>
</feature>
<reference evidence="2 3" key="1">
    <citation type="submission" date="2013-09" db="EMBL/GenBank/DDBJ databases">
        <title>High correlation between genotypes and phenotypes of environmental bacteria Comamonas testosteroni strains.</title>
        <authorList>
            <person name="Liu L."/>
            <person name="Zhu W."/>
            <person name="Xia X."/>
            <person name="Xu B."/>
            <person name="Luo M."/>
            <person name="Wang G."/>
        </authorList>
    </citation>
    <scope>NUCLEOTIDE SEQUENCE [LARGE SCALE GENOMIC DNA]</scope>
    <source>
        <strain evidence="2 3">JL14</strain>
    </source>
</reference>
<organism evidence="2 3">
    <name type="scientific">Comamonas thiooxydans</name>
    <dbReference type="NCBI Taxonomy" id="363952"/>
    <lineage>
        <taxon>Bacteria</taxon>
        <taxon>Pseudomonadati</taxon>
        <taxon>Pseudomonadota</taxon>
        <taxon>Betaproteobacteria</taxon>
        <taxon>Burkholderiales</taxon>
        <taxon>Comamonadaceae</taxon>
        <taxon>Comamonas</taxon>
    </lineage>
</organism>
<accession>A0A0E3BF61</accession>
<name>A0A0E3BF61_9BURK</name>
<evidence type="ECO:0000313" key="2">
    <source>
        <dbReference type="EMBL" id="KGG90705.1"/>
    </source>
</evidence>
<dbReference type="AlphaFoldDB" id="A0A0E3BF61"/>
<dbReference type="Proteomes" id="UP000029567">
    <property type="component" value="Unassembled WGS sequence"/>
</dbReference>
<gene>
    <name evidence="2" type="ORF">P245_15540</name>
</gene>
<feature type="compositionally biased region" description="Low complexity" evidence="1">
    <location>
        <begin position="212"/>
        <end position="221"/>
    </location>
</feature>
<dbReference type="NCBIfam" id="NF045541">
    <property type="entry name" value="scaf_prot_MCP2"/>
    <property type="match status" value="1"/>
</dbReference>
<dbReference type="Pfam" id="PF25209">
    <property type="entry name" value="Phage_capsid_4"/>
    <property type="match status" value="1"/>
</dbReference>
<proteinExistence type="predicted"/>
<protein>
    <submittedName>
        <fullName evidence="2">Peptidase U35</fullName>
    </submittedName>
</protein>